<dbReference type="Pfam" id="PF12584">
    <property type="entry name" value="TRAPPC10"/>
    <property type="match status" value="1"/>
</dbReference>
<comment type="caution">
    <text evidence="7">The sequence shown here is derived from an EMBL/GenBank/DDBJ whole genome shotgun (WGS) entry which is preliminary data.</text>
</comment>
<dbReference type="GO" id="GO:0034498">
    <property type="term" value="P:early endosome to Golgi transport"/>
    <property type="evidence" value="ECO:0007669"/>
    <property type="project" value="TreeGrafter"/>
</dbReference>
<dbReference type="AlphaFoldDB" id="A0A8H5HNF9"/>
<dbReference type="Pfam" id="PF23274">
    <property type="entry name" value="DUF7077"/>
    <property type="match status" value="1"/>
</dbReference>
<keyword evidence="3" id="KW-0333">Golgi apparatus</keyword>
<dbReference type="InterPro" id="IPR022233">
    <property type="entry name" value="TRAPPC10/Trs130_C"/>
</dbReference>
<dbReference type="EMBL" id="JAACJP010000002">
    <property type="protein sequence ID" value="KAF5386686.1"/>
    <property type="molecule type" value="Genomic_DNA"/>
</dbReference>
<dbReference type="GO" id="GO:0006891">
    <property type="term" value="P:intra-Golgi vesicle-mediated transport"/>
    <property type="evidence" value="ECO:0007669"/>
    <property type="project" value="TreeGrafter"/>
</dbReference>
<feature type="domain" description="TRAPPC10/Trs130 C-terminal" evidence="4">
    <location>
        <begin position="1022"/>
        <end position="1169"/>
    </location>
</feature>
<dbReference type="InterPro" id="IPR045126">
    <property type="entry name" value="TRAPPC10/Trs130"/>
</dbReference>
<evidence type="ECO:0000259" key="5">
    <source>
        <dbReference type="Pfam" id="PF23036"/>
    </source>
</evidence>
<organism evidence="7 8">
    <name type="scientific">Tricholomella constricta</name>
    <dbReference type="NCBI Taxonomy" id="117010"/>
    <lineage>
        <taxon>Eukaryota</taxon>
        <taxon>Fungi</taxon>
        <taxon>Dikarya</taxon>
        <taxon>Basidiomycota</taxon>
        <taxon>Agaricomycotina</taxon>
        <taxon>Agaricomycetes</taxon>
        <taxon>Agaricomycetidae</taxon>
        <taxon>Agaricales</taxon>
        <taxon>Tricholomatineae</taxon>
        <taxon>Lyophyllaceae</taxon>
        <taxon>Tricholomella</taxon>
    </lineage>
</organism>
<accession>A0A8H5HNF9</accession>
<sequence>MANAQASSSKCVLVSYSAAPSILSSAKWLQVQAALTALLPLRNIHWKSASRSSIRTIQELDVNLVPLDTPRDEHTQIPVTLLEKPLLNIYIVVCQNTDVEGYRTTVKKQIKDWHSVVTAQKNQEWLILHIIRPDSRAQTANFFQLKGSVFEKIRADFNAEKRERCVQVAWSPETDAPAVWAELINKIKDGVLSAFDSAVSQREEEVKRSESQRQMPGWNFCTFFILKESLASSFEGVNLFEDAYTQYDELETSFYHVLKEKNLSWFGTLINPMGGDDSAPLLSVTKKSYRDLILANTISIFDFRIYLLSRQCELLAQRGRINEISRKAAAFLAAFGRRLRDIEATLPQFFVESWIYSSALSVVGYCDNWASGFSIAGAKLNSFNAAKGELLELARTQLDVIGVTVGHLPIRPPFSSSCDPLNPPAQNNSTQTISNAEILKAIVDADAFYKLYVDATNRAIEMYTKAGRKKFALRLHGSLAALDLHRGHYKTALATYTSLPAHYAPHMWTSLESFMLSRALDTHDVYEQEKDTEWIHILLSFLKSYVDNQGSELLIYGEDKIEYVTRLVENLCQAASKLDADLAHPDHPAVSLQVSSNARIAETKDGCFLDVTVHNRLPCVLHADEISIVLAGRDSERCRFSAPLETLQCGKTELTLFCPAAAAATYILDSSELRVARLLFQWTHRKSPAKASSSLRKETHILVRVPKDLLALDVQLSQPNQVKLGEPPTILVAVTTGRNHILKASVKLTSSGVMFRPKDANLNKPSHSLEVIDNAIILEDVPEDTIVSFMVPHSDTSAFQAMKIVTEVEYTTKTEPTLSRTMRMTRVVLTALPISVNVEDFFRGSRLFSKFTISTTSHQHVRICAAHLMAQEGGLDGVKIEPCATKNRGVMTVTPAQPVNFLFYIDSAHGPVRESLNLLIRYRMLREEVESVIGEVVTNVLEGSSSPHHHRVTVVNKLVEALEHDAGWVDLYGITGELNVPSTPQDDVDEETCQLLDKAKTLLNAHKHPHPPKGSWREIKIPVDVPYMNVVAAACVRILATPFSDIASKEDALPLYAGQPISARLTINISFHWGSSAGDEKRRYILRYDVEEMVRDWLVSGPKRGDFTATNGATHTVPITLIALHHGELALPKVAVMALPMAGEMTMGSMAMPSIETYQIHGAEKVLVLPRGGRSTFVVGMGSNFG</sequence>
<evidence type="ECO:0008006" key="9">
    <source>
        <dbReference type="Google" id="ProtNLM"/>
    </source>
</evidence>
<feature type="domain" description="TRAPPC10/Trs130 N-terminal" evidence="5">
    <location>
        <begin position="26"/>
        <end position="324"/>
    </location>
</feature>
<name>A0A8H5HNF9_9AGAR</name>
<dbReference type="InterPro" id="IPR056913">
    <property type="entry name" value="TRAPPC10/Trs130_N"/>
</dbReference>
<keyword evidence="2" id="KW-0813">Transport</keyword>
<keyword evidence="8" id="KW-1185">Reference proteome</keyword>
<evidence type="ECO:0000256" key="1">
    <source>
        <dbReference type="ARBA" id="ARBA00004555"/>
    </source>
</evidence>
<evidence type="ECO:0000259" key="6">
    <source>
        <dbReference type="Pfam" id="PF23274"/>
    </source>
</evidence>
<comment type="subcellular location">
    <subcellularLocation>
        <location evidence="1">Golgi apparatus</location>
    </subcellularLocation>
</comment>
<evidence type="ECO:0000259" key="4">
    <source>
        <dbReference type="Pfam" id="PF12584"/>
    </source>
</evidence>
<evidence type="ECO:0000256" key="2">
    <source>
        <dbReference type="ARBA" id="ARBA00022448"/>
    </source>
</evidence>
<dbReference type="PANTHER" id="PTHR13251">
    <property type="entry name" value="EPILEPSY HOLOPROSENCEPHALY CANDIDATE 1/TMEM1"/>
    <property type="match status" value="1"/>
</dbReference>
<dbReference type="OrthoDB" id="10256906at2759"/>
<gene>
    <name evidence="7" type="ORF">D9615_001912</name>
</gene>
<dbReference type="PANTHER" id="PTHR13251:SF3">
    <property type="entry name" value="TRAFFICKING PROTEIN PARTICLE COMPLEX SUBUNIT 10"/>
    <property type="match status" value="1"/>
</dbReference>
<dbReference type="Pfam" id="PF23036">
    <property type="entry name" value="TRAPPC10_1st"/>
    <property type="match status" value="1"/>
</dbReference>
<feature type="domain" description="DUF7077" evidence="6">
    <location>
        <begin position="711"/>
        <end position="815"/>
    </location>
</feature>
<dbReference type="GO" id="GO:1990071">
    <property type="term" value="C:TRAPPII protein complex"/>
    <property type="evidence" value="ECO:0007669"/>
    <property type="project" value="InterPro"/>
</dbReference>
<evidence type="ECO:0000313" key="8">
    <source>
        <dbReference type="Proteomes" id="UP000565441"/>
    </source>
</evidence>
<dbReference type="Proteomes" id="UP000565441">
    <property type="component" value="Unassembled WGS sequence"/>
</dbReference>
<proteinExistence type="predicted"/>
<dbReference type="InterPro" id="IPR055505">
    <property type="entry name" value="DUF7077"/>
</dbReference>
<dbReference type="GO" id="GO:0005829">
    <property type="term" value="C:cytosol"/>
    <property type="evidence" value="ECO:0007669"/>
    <property type="project" value="GOC"/>
</dbReference>
<evidence type="ECO:0000313" key="7">
    <source>
        <dbReference type="EMBL" id="KAF5386686.1"/>
    </source>
</evidence>
<reference evidence="7 8" key="1">
    <citation type="journal article" date="2020" name="ISME J.">
        <title>Uncovering the hidden diversity of litter-decomposition mechanisms in mushroom-forming fungi.</title>
        <authorList>
            <person name="Floudas D."/>
            <person name="Bentzer J."/>
            <person name="Ahren D."/>
            <person name="Johansson T."/>
            <person name="Persson P."/>
            <person name="Tunlid A."/>
        </authorList>
    </citation>
    <scope>NUCLEOTIDE SEQUENCE [LARGE SCALE GENOMIC DNA]</scope>
    <source>
        <strain evidence="7 8">CBS 661.87</strain>
    </source>
</reference>
<protein>
    <recommendedName>
        <fullName evidence="9">Trafficking protein particle complex subunit 10</fullName>
    </recommendedName>
</protein>
<evidence type="ECO:0000256" key="3">
    <source>
        <dbReference type="ARBA" id="ARBA00023034"/>
    </source>
</evidence>